<sequence>MIGVNIIEPEPVKTNPSSRKAEDRGVLAAAAPRNGVSLYFKPAERPSVEMIAALMEDSAGREIMARVTHRPPAEEGWVELLASGLTFDLSGLAPAKAAAQGDILQNHGFETVPRIEELEAIELAPGGHIAGGAGLVPVIRTLAGLAASLSLKLPVSAIGWQSAQTVMEPRYFAQIIVNWLAGGAFPALGLTALLRADDGSLLTRGLSRFVGREMQLEGASGETPSETLKLAIRVADYLVRQGAFDQPREIDSPRGRLLLEPSRKGKQIWVWRQH</sequence>
<evidence type="ECO:0000313" key="2">
    <source>
        <dbReference type="EMBL" id="PZQ53883.1"/>
    </source>
</evidence>
<evidence type="ECO:0000313" key="3">
    <source>
        <dbReference type="Proteomes" id="UP000249082"/>
    </source>
</evidence>
<proteinExistence type="predicted"/>
<dbReference type="AlphaFoldDB" id="A0A2W5QGS5"/>
<protein>
    <recommendedName>
        <fullName evidence="4">DUF4261 domain-containing protein</fullName>
    </recommendedName>
</protein>
<name>A0A2W5QGS5_9SPHN</name>
<evidence type="ECO:0008006" key="4">
    <source>
        <dbReference type="Google" id="ProtNLM"/>
    </source>
</evidence>
<reference evidence="2 3" key="1">
    <citation type="submission" date="2017-08" db="EMBL/GenBank/DDBJ databases">
        <title>Infants hospitalized years apart are colonized by the same room-sourced microbial strains.</title>
        <authorList>
            <person name="Brooks B."/>
            <person name="Olm M.R."/>
            <person name="Firek B.A."/>
            <person name="Baker R."/>
            <person name="Thomas B.C."/>
            <person name="Morowitz M.J."/>
            <person name="Banfield J.F."/>
        </authorList>
    </citation>
    <scope>NUCLEOTIDE SEQUENCE [LARGE SCALE GENOMIC DNA]</scope>
    <source>
        <strain evidence="2">S2_005_002_R2_33</strain>
    </source>
</reference>
<comment type="caution">
    <text evidence="2">The sequence shown here is derived from an EMBL/GenBank/DDBJ whole genome shotgun (WGS) entry which is preliminary data.</text>
</comment>
<gene>
    <name evidence="2" type="ORF">DI555_14190</name>
</gene>
<dbReference type="Proteomes" id="UP000249082">
    <property type="component" value="Unassembled WGS sequence"/>
</dbReference>
<organism evidence="2 3">
    <name type="scientific">Novosphingobium pentaromativorans</name>
    <dbReference type="NCBI Taxonomy" id="205844"/>
    <lineage>
        <taxon>Bacteria</taxon>
        <taxon>Pseudomonadati</taxon>
        <taxon>Pseudomonadota</taxon>
        <taxon>Alphaproteobacteria</taxon>
        <taxon>Sphingomonadales</taxon>
        <taxon>Sphingomonadaceae</taxon>
        <taxon>Novosphingobium</taxon>
    </lineage>
</organism>
<feature type="region of interest" description="Disordered" evidence="1">
    <location>
        <begin position="1"/>
        <end position="21"/>
    </location>
</feature>
<dbReference type="EMBL" id="QFPX01000011">
    <property type="protein sequence ID" value="PZQ53883.1"/>
    <property type="molecule type" value="Genomic_DNA"/>
</dbReference>
<accession>A0A2W5QGS5</accession>
<evidence type="ECO:0000256" key="1">
    <source>
        <dbReference type="SAM" id="MobiDB-lite"/>
    </source>
</evidence>